<dbReference type="InterPro" id="IPR050951">
    <property type="entry name" value="Retrovirus_Pol_polyprotein"/>
</dbReference>
<reference evidence="4" key="1">
    <citation type="submission" date="2025-08" db="UniProtKB">
        <authorList>
            <consortium name="RefSeq"/>
        </authorList>
    </citation>
    <scope>IDENTIFICATION</scope>
    <source>
        <tissue evidence="4">Adult</tissue>
    </source>
</reference>
<dbReference type="PANTHER" id="PTHR37984">
    <property type="entry name" value="PROTEIN CBG26694"/>
    <property type="match status" value="1"/>
</dbReference>
<sequence>MPERIISDRGTAFTSKAFQKFCNENNVKHILNAVRTPRANGHAERASYPCYYLLLMRKDDGTTNYVKYNGALIPSRIKPQVVHHSDYFMGTCLETSSKTYNEGDLVLTTNEPISSGTSRKLEPRFTGPFIITKVLPNDRYVIEDLPHAERTQRHYKAVFASDQLKTWCMLPPDDPDDIDNEDESTMGEGATLGQESRL</sequence>
<proteinExistence type="predicted"/>
<dbReference type="InterPro" id="IPR001584">
    <property type="entry name" value="Integrase_cat-core"/>
</dbReference>
<dbReference type="Proteomes" id="UP001652620">
    <property type="component" value="Chromosome 6"/>
</dbReference>
<dbReference type="GeneID" id="125779181"/>
<protein>
    <submittedName>
        <fullName evidence="4">Uncharacterized protein LOC125779181</fullName>
    </submittedName>
</protein>
<gene>
    <name evidence="4" type="primary">LOC125779181</name>
</gene>
<feature type="compositionally biased region" description="Acidic residues" evidence="1">
    <location>
        <begin position="173"/>
        <end position="185"/>
    </location>
</feature>
<dbReference type="InterPro" id="IPR036397">
    <property type="entry name" value="RNaseH_sf"/>
</dbReference>
<dbReference type="SUPFAM" id="SSF53098">
    <property type="entry name" value="Ribonuclease H-like"/>
    <property type="match status" value="1"/>
</dbReference>
<keyword evidence="3" id="KW-1185">Reference proteome</keyword>
<dbReference type="InterPro" id="IPR012337">
    <property type="entry name" value="RNaseH-like_sf"/>
</dbReference>
<dbReference type="PANTHER" id="PTHR37984:SF5">
    <property type="entry name" value="PROTEIN NYNRIN-LIKE"/>
    <property type="match status" value="1"/>
</dbReference>
<feature type="region of interest" description="Disordered" evidence="1">
    <location>
        <begin position="172"/>
        <end position="198"/>
    </location>
</feature>
<feature type="domain" description="Integrase catalytic" evidence="2">
    <location>
        <begin position="1"/>
        <end position="46"/>
    </location>
</feature>
<evidence type="ECO:0000313" key="4">
    <source>
        <dbReference type="RefSeq" id="XP_049315779.1"/>
    </source>
</evidence>
<organism evidence="3 4">
    <name type="scientific">Bactrocera dorsalis</name>
    <name type="common">Oriental fruit fly</name>
    <name type="synonym">Dacus dorsalis</name>
    <dbReference type="NCBI Taxonomy" id="27457"/>
    <lineage>
        <taxon>Eukaryota</taxon>
        <taxon>Metazoa</taxon>
        <taxon>Ecdysozoa</taxon>
        <taxon>Arthropoda</taxon>
        <taxon>Hexapoda</taxon>
        <taxon>Insecta</taxon>
        <taxon>Pterygota</taxon>
        <taxon>Neoptera</taxon>
        <taxon>Endopterygota</taxon>
        <taxon>Diptera</taxon>
        <taxon>Brachycera</taxon>
        <taxon>Muscomorpha</taxon>
        <taxon>Tephritoidea</taxon>
        <taxon>Tephritidae</taxon>
        <taxon>Bactrocera</taxon>
        <taxon>Bactrocera</taxon>
    </lineage>
</organism>
<evidence type="ECO:0000259" key="2">
    <source>
        <dbReference type="PROSITE" id="PS50994"/>
    </source>
</evidence>
<dbReference type="RefSeq" id="XP_049315779.1">
    <property type="nucleotide sequence ID" value="XM_049459822.1"/>
</dbReference>
<dbReference type="PROSITE" id="PS50994">
    <property type="entry name" value="INTEGRASE"/>
    <property type="match status" value="1"/>
</dbReference>
<accession>A0ABM3K2S4</accession>
<evidence type="ECO:0000313" key="3">
    <source>
        <dbReference type="Proteomes" id="UP001652620"/>
    </source>
</evidence>
<name>A0ABM3K2S4_BACDO</name>
<dbReference type="Gene3D" id="3.30.420.10">
    <property type="entry name" value="Ribonuclease H-like superfamily/Ribonuclease H"/>
    <property type="match status" value="1"/>
</dbReference>
<evidence type="ECO:0000256" key="1">
    <source>
        <dbReference type="SAM" id="MobiDB-lite"/>
    </source>
</evidence>